<organism evidence="3 4">
    <name type="scientific">Panagrellus redivivus</name>
    <name type="common">Microworm</name>
    <dbReference type="NCBI Taxonomy" id="6233"/>
    <lineage>
        <taxon>Eukaryota</taxon>
        <taxon>Metazoa</taxon>
        <taxon>Ecdysozoa</taxon>
        <taxon>Nematoda</taxon>
        <taxon>Chromadorea</taxon>
        <taxon>Rhabditida</taxon>
        <taxon>Tylenchina</taxon>
        <taxon>Panagrolaimomorpha</taxon>
        <taxon>Panagrolaimoidea</taxon>
        <taxon>Panagrolaimidae</taxon>
        <taxon>Panagrellus</taxon>
    </lineage>
</organism>
<dbReference type="GO" id="GO:0006032">
    <property type="term" value="P:chitin catabolic process"/>
    <property type="evidence" value="ECO:0007669"/>
    <property type="project" value="TreeGrafter"/>
</dbReference>
<proteinExistence type="predicted"/>
<reference evidence="4" key="2">
    <citation type="submission" date="2020-10" db="UniProtKB">
        <authorList>
            <consortium name="WormBaseParasite"/>
        </authorList>
    </citation>
    <scope>IDENTIFICATION</scope>
</reference>
<dbReference type="GO" id="GO:0005576">
    <property type="term" value="C:extracellular region"/>
    <property type="evidence" value="ECO:0007669"/>
    <property type="project" value="TreeGrafter"/>
</dbReference>
<keyword evidence="3" id="KW-1185">Reference proteome</keyword>
<keyword evidence="1" id="KW-0732">Signal</keyword>
<dbReference type="SMART" id="SM00636">
    <property type="entry name" value="Glyco_18"/>
    <property type="match status" value="1"/>
</dbReference>
<dbReference type="Gene3D" id="3.20.20.80">
    <property type="entry name" value="Glycosidases"/>
    <property type="match status" value="1"/>
</dbReference>
<dbReference type="Pfam" id="PF00704">
    <property type="entry name" value="Glyco_hydro_18"/>
    <property type="match status" value="1"/>
</dbReference>
<dbReference type="GO" id="GO:0004568">
    <property type="term" value="F:chitinase activity"/>
    <property type="evidence" value="ECO:0007669"/>
    <property type="project" value="TreeGrafter"/>
</dbReference>
<dbReference type="SUPFAM" id="SSF51445">
    <property type="entry name" value="(Trans)glycosidases"/>
    <property type="match status" value="1"/>
</dbReference>
<dbReference type="PROSITE" id="PS51910">
    <property type="entry name" value="GH18_2"/>
    <property type="match status" value="1"/>
</dbReference>
<dbReference type="InterPro" id="IPR050314">
    <property type="entry name" value="Glycosyl_Hydrlase_18"/>
</dbReference>
<evidence type="ECO:0000256" key="1">
    <source>
        <dbReference type="SAM" id="SignalP"/>
    </source>
</evidence>
<feature type="signal peptide" evidence="1">
    <location>
        <begin position="1"/>
        <end position="17"/>
    </location>
</feature>
<dbReference type="AlphaFoldDB" id="A0A7E4VV41"/>
<evidence type="ECO:0000313" key="3">
    <source>
        <dbReference type="Proteomes" id="UP000492821"/>
    </source>
</evidence>
<feature type="domain" description="GH18" evidence="2">
    <location>
        <begin position="19"/>
        <end position="208"/>
    </location>
</feature>
<dbReference type="PANTHER" id="PTHR11177:SF359">
    <property type="entry name" value="CHITINASE 10-RELATED"/>
    <property type="match status" value="1"/>
</dbReference>
<dbReference type="GO" id="GO:0005975">
    <property type="term" value="P:carbohydrate metabolic process"/>
    <property type="evidence" value="ECO:0007669"/>
    <property type="project" value="InterPro"/>
</dbReference>
<accession>A0A7E4VV41</accession>
<evidence type="ECO:0000259" key="2">
    <source>
        <dbReference type="PROSITE" id="PS51910"/>
    </source>
</evidence>
<evidence type="ECO:0000313" key="4">
    <source>
        <dbReference type="WBParaSite" id="Pan_g2769.t1"/>
    </source>
</evidence>
<dbReference type="InterPro" id="IPR017853">
    <property type="entry name" value="GH"/>
</dbReference>
<dbReference type="Proteomes" id="UP000492821">
    <property type="component" value="Unassembled WGS sequence"/>
</dbReference>
<dbReference type="GO" id="GO:0008061">
    <property type="term" value="F:chitin binding"/>
    <property type="evidence" value="ECO:0007669"/>
    <property type="project" value="InterPro"/>
</dbReference>
<dbReference type="PANTHER" id="PTHR11177">
    <property type="entry name" value="CHITINASE"/>
    <property type="match status" value="1"/>
</dbReference>
<dbReference type="InterPro" id="IPR011583">
    <property type="entry name" value="Chitinase_II/V-like_cat"/>
</dbReference>
<reference evidence="3" key="1">
    <citation type="journal article" date="2013" name="Genetics">
        <title>The draft genome and transcriptome of Panagrellus redivivus are shaped by the harsh demands of a free-living lifestyle.</title>
        <authorList>
            <person name="Srinivasan J."/>
            <person name="Dillman A.R."/>
            <person name="Macchietto M.G."/>
            <person name="Heikkinen L."/>
            <person name="Lakso M."/>
            <person name="Fracchia K.M."/>
            <person name="Antoshechkin I."/>
            <person name="Mortazavi A."/>
            <person name="Wong G."/>
            <person name="Sternberg P.W."/>
        </authorList>
    </citation>
    <scope>NUCLEOTIDE SEQUENCE [LARGE SCALE GENOMIC DNA]</scope>
    <source>
        <strain evidence="3">MT8872</strain>
    </source>
</reference>
<dbReference type="InterPro" id="IPR001223">
    <property type="entry name" value="Glyco_hydro18_cat"/>
</dbReference>
<feature type="chain" id="PRO_5028985816" evidence="1">
    <location>
        <begin position="18"/>
        <end position="208"/>
    </location>
</feature>
<dbReference type="WBParaSite" id="Pan_g2769.t1">
    <property type="protein sequence ID" value="Pan_g2769.t1"/>
    <property type="gene ID" value="Pan_g2769"/>
</dbReference>
<sequence length="208" mass="23611">MLRFLLVVVACLGIAAPHKIMPCYITRDAHYRQGDARFEPENYSIGICSHIIVGFAKINPDEEYSVYDHHDMQFYERVVGLRFQQAGLKIFLSIGGPDTESWMFSNVLQTKQSREHFAQHVMGLVRRFAFDGVDLAWFYPTVADKANYFYLLQSLKAKFDYNGLVSATVSANPTLIQNNYDVGAIANIVDFVNVMTHDYLGPHESKTG</sequence>
<name>A0A7E4VV41_PANRE</name>
<protein>
    <submittedName>
        <fullName evidence="4">Chitinase-3-like protein 1</fullName>
    </submittedName>
</protein>